<evidence type="ECO:0000259" key="1">
    <source>
        <dbReference type="Pfam" id="PF08547"/>
    </source>
</evidence>
<name>A0ABQ0JG11_9VIBR</name>
<dbReference type="Pfam" id="PF08547">
    <property type="entry name" value="CIA30"/>
    <property type="match status" value="1"/>
</dbReference>
<feature type="domain" description="NADH:ubiquinone oxidoreductase intermediate-associated protein 30" evidence="1">
    <location>
        <begin position="3"/>
        <end position="47"/>
    </location>
</feature>
<evidence type="ECO:0000313" key="3">
    <source>
        <dbReference type="Proteomes" id="UP000029223"/>
    </source>
</evidence>
<organism evidence="2 3">
    <name type="scientific">Vibrio variabilis</name>
    <dbReference type="NCBI Taxonomy" id="990271"/>
    <lineage>
        <taxon>Bacteria</taxon>
        <taxon>Pseudomonadati</taxon>
        <taxon>Pseudomonadota</taxon>
        <taxon>Gammaproteobacteria</taxon>
        <taxon>Vibrionales</taxon>
        <taxon>Vibrionaceae</taxon>
        <taxon>Vibrio</taxon>
    </lineage>
</organism>
<protein>
    <recommendedName>
        <fullName evidence="1">NADH:ubiquinone oxidoreductase intermediate-associated protein 30 domain-containing protein</fullName>
    </recommendedName>
</protein>
<evidence type="ECO:0000313" key="2">
    <source>
        <dbReference type="EMBL" id="GAL27684.1"/>
    </source>
</evidence>
<proteinExistence type="predicted"/>
<gene>
    <name evidence="2" type="ORF">JCM19239_3288</name>
</gene>
<keyword evidence="3" id="KW-1185">Reference proteome</keyword>
<accession>A0ABQ0JG11</accession>
<dbReference type="Proteomes" id="UP000029223">
    <property type="component" value="Unassembled WGS sequence"/>
</dbReference>
<comment type="caution">
    <text evidence="2">The sequence shown here is derived from an EMBL/GenBank/DDBJ whole genome shotgun (WGS) entry which is preliminary data.</text>
</comment>
<reference evidence="3" key="1">
    <citation type="submission" date="2014-09" db="EMBL/GenBank/DDBJ databases">
        <title>Vibrio variabilis JCM 19239. (C206) whole genome shotgun sequence.</title>
        <authorList>
            <person name="Sawabe T."/>
            <person name="Meirelles P."/>
            <person name="Nakanishi M."/>
            <person name="Sayaka M."/>
            <person name="Hattori M."/>
            <person name="Ohkuma M."/>
        </authorList>
    </citation>
    <scope>NUCLEOTIDE SEQUENCE [LARGE SCALE GENOMIC DNA]</scope>
    <source>
        <strain evidence="3">JCM 19239</strain>
    </source>
</reference>
<sequence length="54" mass="5996">MSFALKEFQAVFRGRLISGAPELTASDIQQIGLLIADKKSGKFDLELLKLSFRP</sequence>
<dbReference type="InterPro" id="IPR013857">
    <property type="entry name" value="NADH-UbQ_OxRdtase-assoc_prot30"/>
</dbReference>
<dbReference type="EMBL" id="BBMS01000032">
    <property type="protein sequence ID" value="GAL27684.1"/>
    <property type="molecule type" value="Genomic_DNA"/>
</dbReference>